<keyword evidence="3" id="KW-1185">Reference proteome</keyword>
<evidence type="ECO:0000313" key="2">
    <source>
        <dbReference type="EMBL" id="MCY0149259.1"/>
    </source>
</evidence>
<dbReference type="InterPro" id="IPR039569">
    <property type="entry name" value="FAS1-like_DH_region"/>
</dbReference>
<feature type="domain" description="FAS1-like dehydratase" evidence="1">
    <location>
        <begin position="72"/>
        <end position="146"/>
    </location>
</feature>
<dbReference type="Pfam" id="PF13452">
    <property type="entry name" value="FAS1_DH_region"/>
    <property type="match status" value="1"/>
</dbReference>
<reference evidence="2" key="1">
    <citation type="submission" date="2022-10" db="EMBL/GenBank/DDBJ databases">
        <title>Hoeflea sp. G2-23, isolated from marine algae.</title>
        <authorList>
            <person name="Kristyanto S."/>
            <person name="Kim J.M."/>
            <person name="Jeon C.O."/>
        </authorList>
    </citation>
    <scope>NUCLEOTIDE SEQUENCE</scope>
    <source>
        <strain evidence="2">G2-23</strain>
    </source>
</reference>
<dbReference type="SUPFAM" id="SSF54637">
    <property type="entry name" value="Thioesterase/thiol ester dehydrase-isomerase"/>
    <property type="match status" value="1"/>
</dbReference>
<dbReference type="InterPro" id="IPR052741">
    <property type="entry name" value="Mitochondrial_HTD2"/>
</dbReference>
<dbReference type="RefSeq" id="WP_267654760.1">
    <property type="nucleotide sequence ID" value="NZ_JAOVZR010000001.1"/>
</dbReference>
<organism evidence="2 3">
    <name type="scientific">Hoeflea algicola</name>
    <dbReference type="NCBI Taxonomy" id="2983763"/>
    <lineage>
        <taxon>Bacteria</taxon>
        <taxon>Pseudomonadati</taxon>
        <taxon>Pseudomonadota</taxon>
        <taxon>Alphaproteobacteria</taxon>
        <taxon>Hyphomicrobiales</taxon>
        <taxon>Rhizobiaceae</taxon>
        <taxon>Hoeflea</taxon>
    </lineage>
</organism>
<accession>A0ABT3ZBU0</accession>
<dbReference type="PANTHER" id="PTHR28152:SF1">
    <property type="entry name" value="HYDROXYACYL-THIOESTER DEHYDRATASE TYPE 2, MITOCHONDRIAL"/>
    <property type="match status" value="1"/>
</dbReference>
<proteinExistence type="predicted"/>
<gene>
    <name evidence="2" type="ORF">OEG84_16475</name>
</gene>
<protein>
    <submittedName>
        <fullName evidence="2">MaoC family dehydratase N-terminal domain-containing protein</fullName>
    </submittedName>
</protein>
<evidence type="ECO:0000313" key="3">
    <source>
        <dbReference type="Proteomes" id="UP001073227"/>
    </source>
</evidence>
<evidence type="ECO:0000259" key="1">
    <source>
        <dbReference type="Pfam" id="PF13452"/>
    </source>
</evidence>
<dbReference type="EMBL" id="JAOVZR010000001">
    <property type="protein sequence ID" value="MCY0149259.1"/>
    <property type="molecule type" value="Genomic_DNA"/>
</dbReference>
<dbReference type="InterPro" id="IPR029069">
    <property type="entry name" value="HotDog_dom_sf"/>
</dbReference>
<name>A0ABT3ZBU0_9HYPH</name>
<dbReference type="Proteomes" id="UP001073227">
    <property type="component" value="Unassembled WGS sequence"/>
</dbReference>
<dbReference type="PANTHER" id="PTHR28152">
    <property type="entry name" value="HYDROXYACYL-THIOESTER DEHYDRATASE TYPE 2, MITOCHONDRIAL"/>
    <property type="match status" value="1"/>
</dbReference>
<dbReference type="Gene3D" id="3.10.129.10">
    <property type="entry name" value="Hotdog Thioesterase"/>
    <property type="match status" value="1"/>
</dbReference>
<comment type="caution">
    <text evidence="2">The sequence shown here is derived from an EMBL/GenBank/DDBJ whole genome shotgun (WGS) entry which is preliminary data.</text>
</comment>
<sequence>MDDSMTIASDEELQGWVGRQQIDQVPINLLQAAQMAALLDHPTAPAAGEETPPLWHWVNVFPPRRHSMVGEDGHPVRGGFLPPVALPRRMWAGGKLRFGKPIAVAEDVTRTSTILSVTPKTGASGSLVFVQIKHQFEGASGGHITEEQTVVYRDEPSPDQPAPVYATAPDDYDHREMFRPDPVLLFRYSAVMFNGHRIHYDRDYATKVEGYPDIVMPGPLTATLLAAAVERHAGCKMASFSYRAVKPLFCDRELGLCVKLDLAQDTFDCWAHDDEGHLAMTGRGELANRP</sequence>